<reference evidence="3 4" key="1">
    <citation type="submission" date="2018-12" db="EMBL/GenBank/DDBJ databases">
        <title>Lysinibacillus antri sp. nov., isolated from a cave soil.</title>
        <authorList>
            <person name="Narsing Rao M.P."/>
            <person name="Zhang H."/>
            <person name="Dong Z.-Y."/>
            <person name="Niu X.-K."/>
            <person name="Zhang K."/>
            <person name="Fang B.-Z."/>
            <person name="Kang Y.-Q."/>
            <person name="Xiao M."/>
            <person name="Li W.-J."/>
        </authorList>
    </citation>
    <scope>NUCLEOTIDE SEQUENCE [LARGE SCALE GENOMIC DNA]</scope>
    <source>
        <strain evidence="3 4">SYSU K30002</strain>
    </source>
</reference>
<dbReference type="InterPro" id="IPR011010">
    <property type="entry name" value="DNA_brk_join_enz"/>
</dbReference>
<protein>
    <submittedName>
        <fullName evidence="3">Integrase</fullName>
    </submittedName>
</protein>
<dbReference type="PANTHER" id="PTHR30349:SF82">
    <property type="entry name" value="INTEGRASE_RECOMBINASE YOEC-RELATED"/>
    <property type="match status" value="1"/>
</dbReference>
<gene>
    <name evidence="3" type="ORF">EK386_07450</name>
</gene>
<proteinExistence type="predicted"/>
<dbReference type="InterPro" id="IPR050090">
    <property type="entry name" value="Tyrosine_recombinase_XerCD"/>
</dbReference>
<dbReference type="RefSeq" id="WP_126658498.1">
    <property type="nucleotide sequence ID" value="NZ_RYYR01000008.1"/>
</dbReference>
<accession>A0A3S0R6V8</accession>
<dbReference type="GO" id="GO:0003677">
    <property type="term" value="F:DNA binding"/>
    <property type="evidence" value="ECO:0007669"/>
    <property type="project" value="InterPro"/>
</dbReference>
<dbReference type="PROSITE" id="PS51898">
    <property type="entry name" value="TYR_RECOMBINASE"/>
    <property type="match status" value="1"/>
</dbReference>
<evidence type="ECO:0000313" key="3">
    <source>
        <dbReference type="EMBL" id="RUL53957.1"/>
    </source>
</evidence>
<dbReference type="PANTHER" id="PTHR30349">
    <property type="entry name" value="PHAGE INTEGRASE-RELATED"/>
    <property type="match status" value="1"/>
</dbReference>
<dbReference type="GO" id="GO:0006310">
    <property type="term" value="P:DNA recombination"/>
    <property type="evidence" value="ECO:0007669"/>
    <property type="project" value="UniProtKB-KW"/>
</dbReference>
<comment type="caution">
    <text evidence="3">The sequence shown here is derived from an EMBL/GenBank/DDBJ whole genome shotgun (WGS) entry which is preliminary data.</text>
</comment>
<dbReference type="EMBL" id="RYYR01000008">
    <property type="protein sequence ID" value="RUL53957.1"/>
    <property type="molecule type" value="Genomic_DNA"/>
</dbReference>
<dbReference type="GO" id="GO:0015074">
    <property type="term" value="P:DNA integration"/>
    <property type="evidence" value="ECO:0007669"/>
    <property type="project" value="InterPro"/>
</dbReference>
<dbReference type="Pfam" id="PF00589">
    <property type="entry name" value="Phage_integrase"/>
    <property type="match status" value="1"/>
</dbReference>
<dbReference type="Proteomes" id="UP000287910">
    <property type="component" value="Unassembled WGS sequence"/>
</dbReference>
<organism evidence="3 4">
    <name type="scientific">Lysinibacillus antri</name>
    <dbReference type="NCBI Taxonomy" id="2498145"/>
    <lineage>
        <taxon>Bacteria</taxon>
        <taxon>Bacillati</taxon>
        <taxon>Bacillota</taxon>
        <taxon>Bacilli</taxon>
        <taxon>Bacillales</taxon>
        <taxon>Bacillaceae</taxon>
        <taxon>Lysinibacillus</taxon>
    </lineage>
</organism>
<feature type="domain" description="Tyr recombinase" evidence="2">
    <location>
        <begin position="3"/>
        <end position="177"/>
    </location>
</feature>
<sequence length="181" mass="21244">MNCVEPIRSEEDIENLKKVLINQSYRDYFFFLLGINTGLKLTDLLNLKFKDFKEQEGVMYLIINNIKYPVANIVKDSFYTYKKIRKENIEDCYVFASRKGNEPIDRSHAYRILNDAAQKIGLSSKVGTHTLRKTFGYHFYKKYGDLKHLQKLFNHSTSKQTLNYIGISEENTPKKVIELNL</sequence>
<keyword evidence="4" id="KW-1185">Reference proteome</keyword>
<dbReference type="InterPro" id="IPR002104">
    <property type="entry name" value="Integrase_catalytic"/>
</dbReference>
<name>A0A3S0R6V8_9BACI</name>
<dbReference type="InterPro" id="IPR013762">
    <property type="entry name" value="Integrase-like_cat_sf"/>
</dbReference>
<dbReference type="AlphaFoldDB" id="A0A3S0R6V8"/>
<dbReference type="SUPFAM" id="SSF56349">
    <property type="entry name" value="DNA breaking-rejoining enzymes"/>
    <property type="match status" value="1"/>
</dbReference>
<keyword evidence="1" id="KW-0233">DNA recombination</keyword>
<dbReference type="Gene3D" id="1.10.443.10">
    <property type="entry name" value="Intergrase catalytic core"/>
    <property type="match status" value="1"/>
</dbReference>
<evidence type="ECO:0000259" key="2">
    <source>
        <dbReference type="PROSITE" id="PS51898"/>
    </source>
</evidence>
<evidence type="ECO:0000256" key="1">
    <source>
        <dbReference type="ARBA" id="ARBA00023172"/>
    </source>
</evidence>
<evidence type="ECO:0000313" key="4">
    <source>
        <dbReference type="Proteomes" id="UP000287910"/>
    </source>
</evidence>